<dbReference type="InterPro" id="IPR002347">
    <property type="entry name" value="SDR_fam"/>
</dbReference>
<dbReference type="CDD" id="cd05233">
    <property type="entry name" value="SDR_c"/>
    <property type="match status" value="1"/>
</dbReference>
<gene>
    <name evidence="3" type="ORF">MPHL21000_16505</name>
</gene>
<reference evidence="3 4" key="1">
    <citation type="submission" date="2012-10" db="EMBL/GenBank/DDBJ databases">
        <title>The draft sequence of the Mycobacterium pheli genome.</title>
        <authorList>
            <person name="Pettersson B.M.F."/>
            <person name="Das S."/>
            <person name="Dasgupta S."/>
            <person name="Bhattacharya A."/>
            <person name="Kirsebom L.A."/>
        </authorList>
    </citation>
    <scope>NUCLEOTIDE SEQUENCE [LARGE SCALE GENOMIC DNA]</scope>
    <source>
        <strain evidence="3 4">CCUG 21000</strain>
    </source>
</reference>
<dbReference type="PRINTS" id="PR00080">
    <property type="entry name" value="SDRFAMILY"/>
</dbReference>
<dbReference type="InterPro" id="IPR036291">
    <property type="entry name" value="NAD(P)-bd_dom_sf"/>
</dbReference>
<evidence type="ECO:0000256" key="2">
    <source>
        <dbReference type="RuleBase" id="RU000363"/>
    </source>
</evidence>
<dbReference type="Pfam" id="PF00106">
    <property type="entry name" value="adh_short"/>
    <property type="match status" value="1"/>
</dbReference>
<dbReference type="SUPFAM" id="SSF51735">
    <property type="entry name" value="NAD(P)-binding Rossmann-fold domains"/>
    <property type="match status" value="1"/>
</dbReference>
<evidence type="ECO:0000256" key="1">
    <source>
        <dbReference type="ARBA" id="ARBA00006484"/>
    </source>
</evidence>
<dbReference type="PRINTS" id="PR00081">
    <property type="entry name" value="GDHRDH"/>
</dbReference>
<dbReference type="RefSeq" id="WP_061492352.1">
    <property type="nucleotide sequence ID" value="NZ_ANBO01000012.1"/>
</dbReference>
<dbReference type="EMBL" id="ANBP01000023">
    <property type="protein sequence ID" value="KAB7754741.1"/>
    <property type="molecule type" value="Genomic_DNA"/>
</dbReference>
<name>A0A5N5UYP6_MYCPH</name>
<dbReference type="PANTHER" id="PTHR42760">
    <property type="entry name" value="SHORT-CHAIN DEHYDROGENASES/REDUCTASES FAMILY MEMBER"/>
    <property type="match status" value="1"/>
</dbReference>
<dbReference type="PANTHER" id="PTHR42760:SF40">
    <property type="entry name" value="3-OXOACYL-[ACYL-CARRIER-PROTEIN] REDUCTASE, CHLOROPLASTIC"/>
    <property type="match status" value="1"/>
</dbReference>
<accession>A0A5N5UYP6</accession>
<comment type="caution">
    <text evidence="3">The sequence shown here is derived from an EMBL/GenBank/DDBJ whole genome shotgun (WGS) entry which is preliminary data.</text>
</comment>
<comment type="similarity">
    <text evidence="1 2">Belongs to the short-chain dehydrogenases/reductases (SDR) family.</text>
</comment>
<dbReference type="Proteomes" id="UP000325690">
    <property type="component" value="Unassembled WGS sequence"/>
</dbReference>
<dbReference type="AlphaFoldDB" id="A0A5N5UYP6"/>
<dbReference type="Gene3D" id="3.40.50.720">
    <property type="entry name" value="NAD(P)-binding Rossmann-like Domain"/>
    <property type="match status" value="1"/>
</dbReference>
<evidence type="ECO:0000313" key="4">
    <source>
        <dbReference type="Proteomes" id="UP000325690"/>
    </source>
</evidence>
<protein>
    <submittedName>
        <fullName evidence="3">Short-chain dehydrogenase</fullName>
    </submittedName>
</protein>
<dbReference type="GO" id="GO:0030497">
    <property type="term" value="P:fatty acid elongation"/>
    <property type="evidence" value="ECO:0007669"/>
    <property type="project" value="TreeGrafter"/>
</dbReference>
<dbReference type="GO" id="GO:0016616">
    <property type="term" value="F:oxidoreductase activity, acting on the CH-OH group of donors, NAD or NADP as acceptor"/>
    <property type="evidence" value="ECO:0007669"/>
    <property type="project" value="TreeGrafter"/>
</dbReference>
<proteinExistence type="inferred from homology"/>
<sequence>MSPLLKDRAVVVTGAGRGLGAAYAKAAASEGALVVVNDVDARQAQDVASGLPSAVADSSDISTWAGAQSVIDRCLETFGRIDGLVNNAGIVRVSWPEEASPEDLKAVVDVNLLGTAYCGVLALKAMSANGGGAIVNVTSGAQFGMPAVAGYAATKAGITALTYSWAAAYERTNVRVNAVSPDAMTPLAQTLAQEFPEVQAGTHSPESNAPAVVFLLSDLAREVNGEVVFTGGNRLALMQRPRIGRGVKTEGEWTPAAVAELFATNQPGNS</sequence>
<keyword evidence="4" id="KW-1185">Reference proteome</keyword>
<organism evidence="3 4">
    <name type="scientific">Mycolicibacterium phlei DSM 43239 = CCUG 21000</name>
    <dbReference type="NCBI Taxonomy" id="1226750"/>
    <lineage>
        <taxon>Bacteria</taxon>
        <taxon>Bacillati</taxon>
        <taxon>Actinomycetota</taxon>
        <taxon>Actinomycetes</taxon>
        <taxon>Mycobacteriales</taxon>
        <taxon>Mycobacteriaceae</taxon>
        <taxon>Mycolicibacterium</taxon>
    </lineage>
</organism>
<evidence type="ECO:0000313" key="3">
    <source>
        <dbReference type="EMBL" id="KAB7754741.1"/>
    </source>
</evidence>